<dbReference type="PANTHER" id="PTHR38459">
    <property type="entry name" value="PROPHAGE BACTOPRENOL-LINKED GLUCOSE TRANSLOCASE HOMOLOG"/>
    <property type="match status" value="1"/>
</dbReference>
<proteinExistence type="inferred from homology"/>
<evidence type="ECO:0000256" key="5">
    <source>
        <dbReference type="ARBA" id="ARBA00023136"/>
    </source>
</evidence>
<reference evidence="8 9" key="1">
    <citation type="journal article" date="2020" name="Microorganisms">
        <title>Simultaneous Genome Sequencing of Prosthecochloris ethylica and Desulfuromonas acetoxidans within a Syntrophic Mixture Reveals Unique Pili and Protein Interactions.</title>
        <authorList>
            <person name="Kyndt J.A."/>
            <person name="Van Beeumen J.J."/>
            <person name="Meyer T.E."/>
        </authorList>
    </citation>
    <scope>NUCLEOTIDE SEQUENCE [LARGE SCALE GENOMIC DNA]</scope>
    <source>
        <strain evidence="8 9">N3</strain>
    </source>
</reference>
<evidence type="ECO:0000256" key="1">
    <source>
        <dbReference type="ARBA" id="ARBA00004141"/>
    </source>
</evidence>
<evidence type="ECO:0000259" key="7">
    <source>
        <dbReference type="Pfam" id="PF04138"/>
    </source>
</evidence>
<keyword evidence="9" id="KW-1185">Reference proteome</keyword>
<evidence type="ECO:0000256" key="2">
    <source>
        <dbReference type="ARBA" id="ARBA00009399"/>
    </source>
</evidence>
<accession>A0ABR9XSB1</accession>
<comment type="caution">
    <text evidence="8">The sequence shown here is derived from an EMBL/GenBank/DDBJ whole genome shotgun (WGS) entry which is preliminary data.</text>
</comment>
<evidence type="ECO:0000313" key="9">
    <source>
        <dbReference type="Proteomes" id="UP000619838"/>
    </source>
</evidence>
<evidence type="ECO:0000256" key="6">
    <source>
        <dbReference type="SAM" id="Phobius"/>
    </source>
</evidence>
<feature type="domain" description="GtrA/DPMS transmembrane" evidence="7">
    <location>
        <begin position="10"/>
        <end position="126"/>
    </location>
</feature>
<dbReference type="Proteomes" id="UP000619838">
    <property type="component" value="Unassembled WGS sequence"/>
</dbReference>
<dbReference type="Pfam" id="PF04138">
    <property type="entry name" value="GtrA_DPMS_TM"/>
    <property type="match status" value="1"/>
</dbReference>
<organism evidence="8 9">
    <name type="scientific">Prosthecochloris ethylica</name>
    <dbReference type="NCBI Taxonomy" id="2743976"/>
    <lineage>
        <taxon>Bacteria</taxon>
        <taxon>Pseudomonadati</taxon>
        <taxon>Chlorobiota</taxon>
        <taxon>Chlorobiia</taxon>
        <taxon>Chlorobiales</taxon>
        <taxon>Chlorobiaceae</taxon>
        <taxon>Prosthecochloris</taxon>
    </lineage>
</organism>
<name>A0ABR9XSB1_9CHLB</name>
<gene>
    <name evidence="8" type="ORF">INT08_06230</name>
</gene>
<evidence type="ECO:0000256" key="3">
    <source>
        <dbReference type="ARBA" id="ARBA00022692"/>
    </source>
</evidence>
<comment type="similarity">
    <text evidence="2">Belongs to the GtrA family.</text>
</comment>
<feature type="transmembrane region" description="Helical" evidence="6">
    <location>
        <begin position="39"/>
        <end position="61"/>
    </location>
</feature>
<sequence>MGGSGGEIIRYVFNGGVATLVHVGVLVFSMELLHIPYAGLANFIAALAGISVSFTGCRFFVFRQHDAPVFHQGVRFLVLYACMALLHGLVLYLLSDLLSIGYLYGFVVASVFQFLLSFFGNKKFVFT</sequence>
<comment type="subcellular location">
    <subcellularLocation>
        <location evidence="1">Membrane</location>
        <topology evidence="1">Multi-pass membrane protein</topology>
    </subcellularLocation>
</comment>
<feature type="transmembrane region" description="Helical" evidence="6">
    <location>
        <begin position="100"/>
        <end position="119"/>
    </location>
</feature>
<dbReference type="InterPro" id="IPR051401">
    <property type="entry name" value="GtrA_CellWall_Glycosyl"/>
</dbReference>
<evidence type="ECO:0000313" key="8">
    <source>
        <dbReference type="EMBL" id="MBF0636772.1"/>
    </source>
</evidence>
<dbReference type="EMBL" id="JADGII010000008">
    <property type="protein sequence ID" value="MBF0636772.1"/>
    <property type="molecule type" value="Genomic_DNA"/>
</dbReference>
<feature type="transmembrane region" description="Helical" evidence="6">
    <location>
        <begin position="12"/>
        <end position="33"/>
    </location>
</feature>
<dbReference type="InterPro" id="IPR007267">
    <property type="entry name" value="GtrA_DPMS_TM"/>
</dbReference>
<keyword evidence="3 6" id="KW-0812">Transmembrane</keyword>
<feature type="transmembrane region" description="Helical" evidence="6">
    <location>
        <begin position="73"/>
        <end position="94"/>
    </location>
</feature>
<dbReference type="PANTHER" id="PTHR38459:SF1">
    <property type="entry name" value="PROPHAGE BACTOPRENOL-LINKED GLUCOSE TRANSLOCASE HOMOLOG"/>
    <property type="match status" value="1"/>
</dbReference>
<protein>
    <submittedName>
        <fullName evidence="8">GtrA family protein</fullName>
    </submittedName>
</protein>
<keyword evidence="5 6" id="KW-0472">Membrane</keyword>
<evidence type="ECO:0000256" key="4">
    <source>
        <dbReference type="ARBA" id="ARBA00022989"/>
    </source>
</evidence>
<keyword evidence="4 6" id="KW-1133">Transmembrane helix</keyword>